<feature type="domain" description="Phosphoethanolamine N-methyltransferase 2 N-terminal" evidence="9">
    <location>
        <begin position="11"/>
        <end position="100"/>
    </location>
</feature>
<dbReference type="Pfam" id="PF08241">
    <property type="entry name" value="Methyltransf_11"/>
    <property type="match status" value="1"/>
</dbReference>
<gene>
    <name evidence="10" type="ORF">MSPICULIGERA_LOCUS20659</name>
</gene>
<keyword evidence="3" id="KW-0489">Methyltransferase</keyword>
<keyword evidence="4" id="KW-0808">Transferase</keyword>
<dbReference type="GO" id="GO:0032259">
    <property type="term" value="P:methylation"/>
    <property type="evidence" value="ECO:0007669"/>
    <property type="project" value="UniProtKB-KW"/>
</dbReference>
<dbReference type="PANTHER" id="PTHR44307:SF2">
    <property type="entry name" value="PHOSPHOETHANOLAMINE METHYLTRANSFERASE ISOFORM X1"/>
    <property type="match status" value="1"/>
</dbReference>
<dbReference type="InterPro" id="IPR040516">
    <property type="entry name" value="PMT2_N"/>
</dbReference>
<comment type="caution">
    <text evidence="10">The sequence shown here is derived from an EMBL/GenBank/DDBJ whole genome shotgun (WGS) entry which is preliminary data.</text>
</comment>
<feature type="non-terminal residue" evidence="10">
    <location>
        <position position="1"/>
    </location>
</feature>
<dbReference type="PANTHER" id="PTHR44307">
    <property type="entry name" value="PHOSPHOETHANOLAMINE METHYLTRANSFERASE"/>
    <property type="match status" value="1"/>
</dbReference>
<evidence type="ECO:0000259" key="9">
    <source>
        <dbReference type="Pfam" id="PF17987"/>
    </source>
</evidence>
<evidence type="ECO:0000256" key="7">
    <source>
        <dbReference type="ARBA" id="ARBA00047841"/>
    </source>
</evidence>
<comment type="pathway">
    <text evidence="2">Lipid metabolism.</text>
</comment>
<sequence>MAGEALELVEFLKEKKLDDFANIILQSLKFGGTCLVREDLSAISDPKDVSMITEFFDTYRTEENGVPVGFNFLAAQPIVASIATKSNYFDLFWVLEKKLFIDDVKTGVTTFRDFLDKTQYTTTSIGAYEFIFGGANFISPGGWSENLRVLKRFKNLKPGQAMLDIGVGIGGGARQAASEFGLQVTGIDLSSNMISQALLKNHRDKDTRVKFLIGDAMKYDFPANSFDAVFSRDCVQHINDLQGLLGRIMKWLKPGGQVLITMYGRGHGPKTDLFKQYVSDRAYFLRSRDEVRQIASKVGYKEVLVEDMTYRFREILMAERARLVEQKIDFLRKFGQREYDSLISGWSAKIEFVAADLQNWNMLIATKPLDK</sequence>
<accession>A0AA36G933</accession>
<dbReference type="GO" id="GO:0000234">
    <property type="term" value="F:phosphoethanolamine N-methyltransferase activity"/>
    <property type="evidence" value="ECO:0007669"/>
    <property type="project" value="UniProtKB-EC"/>
</dbReference>
<keyword evidence="11" id="KW-1185">Reference proteome</keyword>
<comment type="catalytic activity">
    <reaction evidence="7">
        <text>N-methylethanolamine phosphate + S-adenosyl-L-methionine = N,N-dimethylethanolamine phosphate + S-adenosyl-L-homocysteine + H(+)</text>
        <dbReference type="Rhea" id="RHEA:25321"/>
        <dbReference type="ChEBI" id="CHEBI:15378"/>
        <dbReference type="ChEBI" id="CHEBI:57781"/>
        <dbReference type="ChEBI" id="CHEBI:57856"/>
        <dbReference type="ChEBI" id="CHEBI:58641"/>
        <dbReference type="ChEBI" id="CHEBI:59789"/>
        <dbReference type="EC" id="2.1.1.103"/>
    </reaction>
    <physiologicalReaction direction="left-to-right" evidence="7">
        <dbReference type="Rhea" id="RHEA:25322"/>
    </physiologicalReaction>
</comment>
<evidence type="ECO:0000313" key="10">
    <source>
        <dbReference type="EMBL" id="CAJ0582529.1"/>
    </source>
</evidence>
<evidence type="ECO:0000256" key="6">
    <source>
        <dbReference type="ARBA" id="ARBA00047619"/>
    </source>
</evidence>
<dbReference type="EC" id="2.1.1.103" evidence="5"/>
<protein>
    <recommendedName>
        <fullName evidence="5">phosphoethanolamine N-methyltransferase</fullName>
        <ecNumber evidence="5">2.1.1.103</ecNumber>
    </recommendedName>
</protein>
<evidence type="ECO:0000313" key="11">
    <source>
        <dbReference type="Proteomes" id="UP001177023"/>
    </source>
</evidence>
<dbReference type="CDD" id="cd02440">
    <property type="entry name" value="AdoMet_MTases"/>
    <property type="match status" value="1"/>
</dbReference>
<evidence type="ECO:0000256" key="2">
    <source>
        <dbReference type="ARBA" id="ARBA00005189"/>
    </source>
</evidence>
<dbReference type="Gene3D" id="3.40.50.150">
    <property type="entry name" value="Vaccinia Virus protein VP39"/>
    <property type="match status" value="1"/>
</dbReference>
<reference evidence="10" key="1">
    <citation type="submission" date="2023-06" db="EMBL/GenBank/DDBJ databases">
        <authorList>
            <person name="Delattre M."/>
        </authorList>
    </citation>
    <scope>NUCLEOTIDE SEQUENCE</scope>
    <source>
        <strain evidence="10">AF72</strain>
    </source>
</reference>
<dbReference type="InterPro" id="IPR013216">
    <property type="entry name" value="Methyltransf_11"/>
</dbReference>
<dbReference type="EMBL" id="CATQJA010002664">
    <property type="protein sequence ID" value="CAJ0582529.1"/>
    <property type="molecule type" value="Genomic_DNA"/>
</dbReference>
<evidence type="ECO:0000256" key="3">
    <source>
        <dbReference type="ARBA" id="ARBA00022603"/>
    </source>
</evidence>
<comment type="catalytic activity">
    <reaction evidence="6">
        <text>N,N-dimethylethanolamine phosphate + S-adenosyl-L-methionine = phosphocholine + S-adenosyl-L-homocysteine + H(+)</text>
        <dbReference type="Rhea" id="RHEA:25325"/>
        <dbReference type="ChEBI" id="CHEBI:15378"/>
        <dbReference type="ChEBI" id="CHEBI:57856"/>
        <dbReference type="ChEBI" id="CHEBI:58641"/>
        <dbReference type="ChEBI" id="CHEBI:59789"/>
        <dbReference type="ChEBI" id="CHEBI:295975"/>
        <dbReference type="EC" id="2.1.1.103"/>
    </reaction>
    <physiologicalReaction direction="left-to-right" evidence="6">
        <dbReference type="Rhea" id="RHEA:25326"/>
    </physiologicalReaction>
</comment>
<name>A0AA36G933_9BILA</name>
<dbReference type="Pfam" id="PF17987">
    <property type="entry name" value="PMT2_N"/>
    <property type="match status" value="1"/>
</dbReference>
<evidence type="ECO:0000256" key="1">
    <source>
        <dbReference type="ARBA" id="ARBA00004969"/>
    </source>
</evidence>
<comment type="pathway">
    <text evidence="1">Phospholipid metabolism; phosphatidylcholine biosynthesis.</text>
</comment>
<organism evidence="10 11">
    <name type="scientific">Mesorhabditis spiculigera</name>
    <dbReference type="NCBI Taxonomy" id="96644"/>
    <lineage>
        <taxon>Eukaryota</taxon>
        <taxon>Metazoa</taxon>
        <taxon>Ecdysozoa</taxon>
        <taxon>Nematoda</taxon>
        <taxon>Chromadorea</taxon>
        <taxon>Rhabditida</taxon>
        <taxon>Rhabditina</taxon>
        <taxon>Rhabditomorpha</taxon>
        <taxon>Rhabditoidea</taxon>
        <taxon>Rhabditidae</taxon>
        <taxon>Mesorhabditinae</taxon>
        <taxon>Mesorhabditis</taxon>
    </lineage>
</organism>
<evidence type="ECO:0000256" key="5">
    <source>
        <dbReference type="ARBA" id="ARBA00035674"/>
    </source>
</evidence>
<dbReference type="SUPFAM" id="SSF53335">
    <property type="entry name" value="S-adenosyl-L-methionine-dependent methyltransferases"/>
    <property type="match status" value="1"/>
</dbReference>
<evidence type="ECO:0000259" key="8">
    <source>
        <dbReference type="Pfam" id="PF08241"/>
    </source>
</evidence>
<dbReference type="AlphaFoldDB" id="A0AA36G933"/>
<evidence type="ECO:0000256" key="4">
    <source>
        <dbReference type="ARBA" id="ARBA00022679"/>
    </source>
</evidence>
<dbReference type="InterPro" id="IPR029063">
    <property type="entry name" value="SAM-dependent_MTases_sf"/>
</dbReference>
<proteinExistence type="predicted"/>
<feature type="domain" description="Methyltransferase type 11" evidence="8">
    <location>
        <begin position="163"/>
        <end position="260"/>
    </location>
</feature>
<dbReference type="Proteomes" id="UP001177023">
    <property type="component" value="Unassembled WGS sequence"/>
</dbReference>